<proteinExistence type="predicted"/>
<reference evidence="1 2" key="1">
    <citation type="submission" date="2021-06" db="EMBL/GenBank/DDBJ databases">
        <title>Caerostris extrusa draft genome.</title>
        <authorList>
            <person name="Kono N."/>
            <person name="Arakawa K."/>
        </authorList>
    </citation>
    <scope>NUCLEOTIDE SEQUENCE [LARGE SCALE GENOMIC DNA]</scope>
</reference>
<sequence length="68" mass="7406">MGPDGRVAVAVALAIPKHSRCQILASPITLRCVYTVENDKAFAKGATVNMNKSTDFSTKALIHRRIHN</sequence>
<organism evidence="1 2">
    <name type="scientific">Caerostris extrusa</name>
    <name type="common">Bark spider</name>
    <name type="synonym">Caerostris bankana</name>
    <dbReference type="NCBI Taxonomy" id="172846"/>
    <lineage>
        <taxon>Eukaryota</taxon>
        <taxon>Metazoa</taxon>
        <taxon>Ecdysozoa</taxon>
        <taxon>Arthropoda</taxon>
        <taxon>Chelicerata</taxon>
        <taxon>Arachnida</taxon>
        <taxon>Araneae</taxon>
        <taxon>Araneomorphae</taxon>
        <taxon>Entelegynae</taxon>
        <taxon>Araneoidea</taxon>
        <taxon>Araneidae</taxon>
        <taxon>Caerostris</taxon>
    </lineage>
</organism>
<dbReference type="EMBL" id="BPLR01001881">
    <property type="protein sequence ID" value="GIX67487.1"/>
    <property type="molecule type" value="Genomic_DNA"/>
</dbReference>
<evidence type="ECO:0000313" key="2">
    <source>
        <dbReference type="Proteomes" id="UP001054945"/>
    </source>
</evidence>
<dbReference type="AlphaFoldDB" id="A0AAV4M5W8"/>
<comment type="caution">
    <text evidence="1">The sequence shown here is derived from an EMBL/GenBank/DDBJ whole genome shotgun (WGS) entry which is preliminary data.</text>
</comment>
<protein>
    <submittedName>
        <fullName evidence="1">Uncharacterized protein</fullName>
    </submittedName>
</protein>
<dbReference type="Proteomes" id="UP001054945">
    <property type="component" value="Unassembled WGS sequence"/>
</dbReference>
<accession>A0AAV4M5W8</accession>
<keyword evidence="2" id="KW-1185">Reference proteome</keyword>
<evidence type="ECO:0000313" key="1">
    <source>
        <dbReference type="EMBL" id="GIX67487.1"/>
    </source>
</evidence>
<name>A0AAV4M5W8_CAEEX</name>
<gene>
    <name evidence="1" type="ORF">CEXT_287301</name>
</gene>